<dbReference type="PROSITE" id="PS00107">
    <property type="entry name" value="PROTEIN_KINASE_ATP"/>
    <property type="match status" value="2"/>
</dbReference>
<dbReference type="GO" id="GO:0005524">
    <property type="term" value="F:ATP binding"/>
    <property type="evidence" value="ECO:0007669"/>
    <property type="project" value="UniProtKB-UniRule"/>
</dbReference>
<dbReference type="InterPro" id="IPR011009">
    <property type="entry name" value="Kinase-like_dom_sf"/>
</dbReference>
<comment type="catalytic activity">
    <reaction evidence="12">
        <text>L-seryl-[protein] + ATP = O-phospho-L-seryl-[protein] + ADP + H(+)</text>
        <dbReference type="Rhea" id="RHEA:17989"/>
        <dbReference type="Rhea" id="RHEA-COMP:9863"/>
        <dbReference type="Rhea" id="RHEA-COMP:11604"/>
        <dbReference type="ChEBI" id="CHEBI:15378"/>
        <dbReference type="ChEBI" id="CHEBI:29999"/>
        <dbReference type="ChEBI" id="CHEBI:30616"/>
        <dbReference type="ChEBI" id="CHEBI:83421"/>
        <dbReference type="ChEBI" id="CHEBI:456216"/>
        <dbReference type="EC" id="2.7.11.1"/>
    </reaction>
</comment>
<keyword evidence="6" id="KW-0808">Transferase</keyword>
<evidence type="ECO:0000256" key="9">
    <source>
        <dbReference type="ARBA" id="ARBA00022777"/>
    </source>
</evidence>
<evidence type="ECO:0000256" key="6">
    <source>
        <dbReference type="ARBA" id="ARBA00022679"/>
    </source>
</evidence>
<dbReference type="FunFam" id="3.30.200.20:FF:000686">
    <property type="entry name" value="Ribosomal protein S6 kinase"/>
    <property type="match status" value="1"/>
</dbReference>
<dbReference type="CDD" id="cd05583">
    <property type="entry name" value="STKc_MSK_N"/>
    <property type="match status" value="1"/>
</dbReference>
<comment type="cofactor">
    <cofactor evidence="1">
        <name>Mg(2+)</name>
        <dbReference type="ChEBI" id="CHEBI:18420"/>
    </cofactor>
</comment>
<keyword evidence="7" id="KW-0677">Repeat</keyword>
<evidence type="ECO:0000256" key="5">
    <source>
        <dbReference type="ARBA" id="ARBA00022553"/>
    </source>
</evidence>
<dbReference type="Gene3D" id="3.30.200.20">
    <property type="entry name" value="Phosphorylase Kinase, domain 1"/>
    <property type="match status" value="2"/>
</dbReference>
<dbReference type="InterPro" id="IPR000961">
    <property type="entry name" value="AGC-kinase_C"/>
</dbReference>
<evidence type="ECO:0000256" key="10">
    <source>
        <dbReference type="ARBA" id="ARBA00022840"/>
    </source>
</evidence>
<dbReference type="Pfam" id="PF00069">
    <property type="entry name" value="Pkinase"/>
    <property type="match status" value="2"/>
</dbReference>
<dbReference type="CDD" id="cd14092">
    <property type="entry name" value="STKc_MSK_C"/>
    <property type="match status" value="1"/>
</dbReference>
<dbReference type="InterPro" id="IPR017892">
    <property type="entry name" value="Pkinase_C"/>
</dbReference>
<keyword evidence="8 13" id="KW-0547">Nucleotide-binding</keyword>
<organism evidence="17">
    <name type="scientific">Rhipicephalus appendiculatus</name>
    <name type="common">Brown ear tick</name>
    <dbReference type="NCBI Taxonomy" id="34631"/>
    <lineage>
        <taxon>Eukaryota</taxon>
        <taxon>Metazoa</taxon>
        <taxon>Ecdysozoa</taxon>
        <taxon>Arthropoda</taxon>
        <taxon>Chelicerata</taxon>
        <taxon>Arachnida</taxon>
        <taxon>Acari</taxon>
        <taxon>Parasitiformes</taxon>
        <taxon>Ixodida</taxon>
        <taxon>Ixodoidea</taxon>
        <taxon>Ixodidae</taxon>
        <taxon>Rhipicephalinae</taxon>
        <taxon>Rhipicephalus</taxon>
        <taxon>Rhipicephalus</taxon>
    </lineage>
</organism>
<evidence type="ECO:0000256" key="7">
    <source>
        <dbReference type="ARBA" id="ARBA00022737"/>
    </source>
</evidence>
<reference evidence="17" key="1">
    <citation type="journal article" date="2016" name="Ticks Tick Borne Dis.">
        <title>De novo assembly and annotation of the salivary gland transcriptome of Rhipicephalus appendiculatus male and female ticks during blood feeding.</title>
        <authorList>
            <person name="de Castro M.H."/>
            <person name="de Klerk D."/>
            <person name="Pienaar R."/>
            <person name="Latif A.A."/>
            <person name="Rees D.J."/>
            <person name="Mans B.J."/>
        </authorList>
    </citation>
    <scope>NUCLEOTIDE SEQUENCE</scope>
    <source>
        <tissue evidence="17">Salivary glands</tissue>
    </source>
</reference>
<feature type="region of interest" description="Disordered" evidence="14">
    <location>
        <begin position="737"/>
        <end position="770"/>
    </location>
</feature>
<dbReference type="InterPro" id="IPR000719">
    <property type="entry name" value="Prot_kinase_dom"/>
</dbReference>
<dbReference type="Gene3D" id="1.10.510.10">
    <property type="entry name" value="Transferase(Phosphotransferase) domain 1"/>
    <property type="match status" value="2"/>
</dbReference>
<dbReference type="GO" id="GO:0106310">
    <property type="term" value="F:protein serine kinase activity"/>
    <property type="evidence" value="ECO:0007669"/>
    <property type="project" value="RHEA"/>
</dbReference>
<feature type="compositionally biased region" description="Low complexity" evidence="14">
    <location>
        <begin position="749"/>
        <end position="770"/>
    </location>
</feature>
<evidence type="ECO:0000259" key="15">
    <source>
        <dbReference type="PROSITE" id="PS50011"/>
    </source>
</evidence>
<feature type="binding site" evidence="13">
    <location>
        <position position="70"/>
    </location>
    <ligand>
        <name>ATP</name>
        <dbReference type="ChEBI" id="CHEBI:30616"/>
    </ligand>
</feature>
<dbReference type="PANTHER" id="PTHR24351">
    <property type="entry name" value="RIBOSOMAL PROTEIN S6 KINASE"/>
    <property type="match status" value="1"/>
</dbReference>
<feature type="domain" description="Protein kinase" evidence="15">
    <location>
        <begin position="414"/>
        <end position="678"/>
    </location>
</feature>
<dbReference type="FunFam" id="1.10.510.10:FF:000109">
    <property type="entry name" value="Ribosomal protein S6 kinase"/>
    <property type="match status" value="1"/>
</dbReference>
<dbReference type="EC" id="2.7.11.1" evidence="3"/>
<feature type="region of interest" description="Disordered" evidence="14">
    <location>
        <begin position="887"/>
        <end position="966"/>
    </location>
</feature>
<evidence type="ECO:0000256" key="4">
    <source>
        <dbReference type="ARBA" id="ARBA00022527"/>
    </source>
</evidence>
<proteinExistence type="inferred from homology"/>
<keyword evidence="4" id="KW-0723">Serine/threonine-protein kinase</keyword>
<protein>
    <recommendedName>
        <fullName evidence="3">non-specific serine/threonine protein kinase</fullName>
        <ecNumber evidence="3">2.7.11.1</ecNumber>
    </recommendedName>
</protein>
<feature type="compositionally biased region" description="Basic residues" evidence="14">
    <location>
        <begin position="949"/>
        <end position="966"/>
    </location>
</feature>
<dbReference type="EMBL" id="GEDV01003419">
    <property type="protein sequence ID" value="JAP85138.1"/>
    <property type="molecule type" value="Transcribed_RNA"/>
</dbReference>
<keyword evidence="5" id="KW-0597">Phosphoprotein</keyword>
<dbReference type="InterPro" id="IPR008271">
    <property type="entry name" value="Ser/Thr_kinase_AS"/>
</dbReference>
<comment type="similarity">
    <text evidence="2">Belongs to the protein kinase superfamily. AGC Ser/Thr protein kinase family. S6 kinase subfamily.</text>
</comment>
<feature type="compositionally biased region" description="Polar residues" evidence="14">
    <location>
        <begin position="893"/>
        <end position="906"/>
    </location>
</feature>
<comment type="catalytic activity">
    <reaction evidence="11">
        <text>L-threonyl-[protein] + ATP = O-phospho-L-threonyl-[protein] + ADP + H(+)</text>
        <dbReference type="Rhea" id="RHEA:46608"/>
        <dbReference type="Rhea" id="RHEA-COMP:11060"/>
        <dbReference type="Rhea" id="RHEA-COMP:11605"/>
        <dbReference type="ChEBI" id="CHEBI:15378"/>
        <dbReference type="ChEBI" id="CHEBI:30013"/>
        <dbReference type="ChEBI" id="CHEBI:30616"/>
        <dbReference type="ChEBI" id="CHEBI:61977"/>
        <dbReference type="ChEBI" id="CHEBI:456216"/>
        <dbReference type="EC" id="2.7.11.1"/>
    </reaction>
</comment>
<feature type="binding site" evidence="13">
    <location>
        <position position="443"/>
    </location>
    <ligand>
        <name>ATP</name>
        <dbReference type="ChEBI" id="CHEBI:30616"/>
    </ligand>
</feature>
<dbReference type="FunFam" id="1.10.510.10:FF:000157">
    <property type="entry name" value="Ribosomal protein S6 kinase"/>
    <property type="match status" value="1"/>
</dbReference>
<sequence>MRFEETSPWSDNCRTASYVLRKDSVNLAGQGKVDMTHFDLLRVLGTGAYGKVFLVRKVGGQDDRKLYAMKVLKKATIVQKQKTLEHTRTERQVLEAIRQSPFLVTLHYAFQTDAKLHLILDYVCGGELFTHLFMREHFTESEVRFYIAEIVLALEHLHKLGIIYRDIKLENILLDSEGHIILTDFGLSKEFLPHEKDQRAFSFCGTIEYMAPEVVRGGSAGHDFSVDWWSVGVLTFELLTGSSPFTVEGERNNQAEISKRILKSQPPIPDRITGDIRDFIQKLLIKDPRKRLGGGIEDAEEIKRHRFFKGINWDDLAAKKIPAPFVPKIDGELDVSNFADEFTSMVPADSPALAPVSDDKVFKGYSYVAPSVLFNENILTDELLGCPNESRPNINQLLASKFKNSAFFQNYDLIGKEGILGDGSFSICRKCVHKKTGLTYAVKIVSRRTDTTQEVQLLKMCQGHANIVQFVESFQDEAHTYIVLELLTGGELLERIRGRARFTESEACRIFRRLVSAVNFMHLRGVVHRDLKPENLLFTDNSDNATIKVVDFGFARLKPQENQLMKTPCFTLNYAAPEVLQQARPGNNAAAGYNESCDLWSLGVILYTMLSGRAPFQTPSRNASAAALMQRIREGEFSFNGPQWEPVSDQAKDVIRGLLTVEIPHRLTMNELRAHPWVHARGSLWSAPLMTPDVLSSSSSPRAAESGVRAAFGAFHLATLSGFRLLDVSAAPLAQRRRLKRNSADVRSDSSVSTSSGSSLTSTSSAHSAASINSATAASTRSMGFVPARDDSTRSVDSVFTYPETKVAAYLSTLPDMAECPRGSGTTDDIETMTGDLAITGLVVPQARPGKPATPTLPAIVVTADMPEKSQGDKEVKATAFSLPTIPEMAEVSDNSRTASTGSIEQPMSLDLEGPVTRSRRKRPTPDERNTVQASLSDDGSDKSEPNTKKLKTRSTLKSAPGRKQR</sequence>
<dbReference type="AlphaFoldDB" id="A0A131Z2F9"/>
<dbReference type="PROSITE" id="PS00108">
    <property type="entry name" value="PROTEIN_KINASE_ST"/>
    <property type="match status" value="2"/>
</dbReference>
<evidence type="ECO:0000256" key="3">
    <source>
        <dbReference type="ARBA" id="ARBA00012513"/>
    </source>
</evidence>
<feature type="domain" description="Protein kinase" evidence="15">
    <location>
        <begin position="38"/>
        <end position="308"/>
    </location>
</feature>
<evidence type="ECO:0000256" key="12">
    <source>
        <dbReference type="ARBA" id="ARBA00048679"/>
    </source>
</evidence>
<evidence type="ECO:0000256" key="13">
    <source>
        <dbReference type="PROSITE-ProRule" id="PRU10141"/>
    </source>
</evidence>
<evidence type="ECO:0000256" key="2">
    <source>
        <dbReference type="ARBA" id="ARBA00009804"/>
    </source>
</evidence>
<keyword evidence="9 17" id="KW-0418">Kinase</keyword>
<dbReference type="SUPFAM" id="SSF56112">
    <property type="entry name" value="Protein kinase-like (PK-like)"/>
    <property type="match status" value="2"/>
</dbReference>
<accession>A0A131Z2F9</accession>
<dbReference type="InterPro" id="IPR017441">
    <property type="entry name" value="Protein_kinase_ATP_BS"/>
</dbReference>
<evidence type="ECO:0000256" key="1">
    <source>
        <dbReference type="ARBA" id="ARBA00001946"/>
    </source>
</evidence>
<dbReference type="PROSITE" id="PS51285">
    <property type="entry name" value="AGC_KINASE_CTER"/>
    <property type="match status" value="1"/>
</dbReference>
<name>A0A131Z2F9_RHIAP</name>
<evidence type="ECO:0000259" key="16">
    <source>
        <dbReference type="PROSITE" id="PS51285"/>
    </source>
</evidence>
<dbReference type="SMART" id="SM00220">
    <property type="entry name" value="S_TKc"/>
    <property type="match status" value="2"/>
</dbReference>
<dbReference type="Pfam" id="PF00433">
    <property type="entry name" value="Pkinase_C"/>
    <property type="match status" value="1"/>
</dbReference>
<dbReference type="GO" id="GO:0004674">
    <property type="term" value="F:protein serine/threonine kinase activity"/>
    <property type="evidence" value="ECO:0007669"/>
    <property type="project" value="UniProtKB-KW"/>
</dbReference>
<evidence type="ECO:0000313" key="17">
    <source>
        <dbReference type="EMBL" id="JAP85138.1"/>
    </source>
</evidence>
<evidence type="ECO:0000256" key="14">
    <source>
        <dbReference type="SAM" id="MobiDB-lite"/>
    </source>
</evidence>
<feature type="domain" description="AGC-kinase C-terminal" evidence="16">
    <location>
        <begin position="309"/>
        <end position="377"/>
    </location>
</feature>
<dbReference type="PROSITE" id="PS50011">
    <property type="entry name" value="PROTEIN_KINASE_DOM"/>
    <property type="match status" value="2"/>
</dbReference>
<dbReference type="SMART" id="SM00133">
    <property type="entry name" value="S_TK_X"/>
    <property type="match status" value="1"/>
</dbReference>
<keyword evidence="10 13" id="KW-0067">ATP-binding</keyword>
<evidence type="ECO:0000256" key="8">
    <source>
        <dbReference type="ARBA" id="ARBA00022741"/>
    </source>
</evidence>
<evidence type="ECO:0000256" key="11">
    <source>
        <dbReference type="ARBA" id="ARBA00047899"/>
    </source>
</evidence>